<evidence type="ECO:0000256" key="2">
    <source>
        <dbReference type="ARBA" id="ARBA00022452"/>
    </source>
</evidence>
<dbReference type="EMBL" id="JACHIK010000017">
    <property type="protein sequence ID" value="MBB5044466.1"/>
    <property type="molecule type" value="Genomic_DNA"/>
</dbReference>
<dbReference type="PANTHER" id="PTHR12815:SF42">
    <property type="entry name" value="BACTERIAL SURFACE ANTIGEN (D15) DOMAIN-CONTAINING PROTEIN"/>
    <property type="match status" value="1"/>
</dbReference>
<dbReference type="PANTHER" id="PTHR12815">
    <property type="entry name" value="SORTING AND ASSEMBLY MACHINERY SAMM50 PROTEIN FAMILY MEMBER"/>
    <property type="match status" value="1"/>
</dbReference>
<dbReference type="InterPro" id="IPR000184">
    <property type="entry name" value="Bac_surfAg_D15"/>
</dbReference>
<sequence>MRDKVNRPEKSFAFLKAGTALAVAASLACGPLSVSSASAFELFGMKFFESEEDTAPVIDPVSYTLTLDPGTEDDDLKEAIENTALLKQDEGKPVSGDLGLVIKARDDRDRILAALYEHARYGGVVNVTINGQDLDSLPPNPEFNARGAIPVSIRVEPGPVFTFGEVAFSGDAEGRNPADYGLVAGARADSTLILKAGEKIVADIKAEGRPLAKLTERNATADHKTRTVDVVIAAEGGPVAPVGAVGVKGTKTVDADFVQRYSRINAGQPYSPEALTRAAERLRQLGVFSSVTIREAGSLAPDGSLPMTIEVSEGKHRYFGVGAQYSNTDGFGLQGYWGHRNLFGQAESLRIEGSVNRIGESNLGDLDYTTAILFSKPGAFGPASTFNASLKAALVDPDAYNAFTTTAAAGVSVELSDRDTVSAGGEVMWSDVEDAFGKNKYLTVSLPIEYVRDTRDDKLNPTEGYRFLINAKPSYETYRGTVFSSFEGAITGYQGLGAEDRFVLAGKLAAGTIIGGDQLSDIPATRRFFLGGGGTVRGYGYQEISPRNGKGELLGGRSYVAASAEARIGITETLGIVPFIDVGTVSTDEVPDFEDIRAGAGIGLRYATPFGPLRLDVAVPLKKYPGGTSFGVYAGIGQSF</sequence>
<name>A0A7W8DX22_9HYPH</name>
<dbReference type="Pfam" id="PF07244">
    <property type="entry name" value="POTRA"/>
    <property type="match status" value="1"/>
</dbReference>
<keyword evidence="2" id="KW-0812">Transmembrane</keyword>
<dbReference type="RefSeq" id="WP_184145820.1">
    <property type="nucleotide sequence ID" value="NZ_JACHIK010000017.1"/>
</dbReference>
<keyword evidence="4" id="KW-0732">Signal</keyword>
<reference evidence="6 7" key="1">
    <citation type="submission" date="2020-08" db="EMBL/GenBank/DDBJ databases">
        <title>Genomic Encyclopedia of Type Strains, Phase IV (KMG-IV): sequencing the most valuable type-strain genomes for metagenomic binning, comparative biology and taxonomic classification.</title>
        <authorList>
            <person name="Goeker M."/>
        </authorList>
    </citation>
    <scope>NUCLEOTIDE SEQUENCE [LARGE SCALE GENOMIC DNA]</scope>
    <source>
        <strain evidence="6 7">DSM 21319</strain>
    </source>
</reference>
<gene>
    <name evidence="6" type="ORF">HNQ66_003891</name>
</gene>
<dbReference type="AlphaFoldDB" id="A0A7W8DX22"/>
<dbReference type="InterPro" id="IPR039910">
    <property type="entry name" value="D15-like"/>
</dbReference>
<evidence type="ECO:0000256" key="4">
    <source>
        <dbReference type="SAM" id="SignalP"/>
    </source>
</evidence>
<evidence type="ECO:0000259" key="5">
    <source>
        <dbReference type="PROSITE" id="PS51779"/>
    </source>
</evidence>
<dbReference type="PROSITE" id="PS51257">
    <property type="entry name" value="PROKAR_LIPOPROTEIN"/>
    <property type="match status" value="1"/>
</dbReference>
<dbReference type="Pfam" id="PF01103">
    <property type="entry name" value="Omp85"/>
    <property type="match status" value="1"/>
</dbReference>
<organism evidence="6 7">
    <name type="scientific">Shinella fusca</name>
    <dbReference type="NCBI Taxonomy" id="544480"/>
    <lineage>
        <taxon>Bacteria</taxon>
        <taxon>Pseudomonadati</taxon>
        <taxon>Pseudomonadota</taxon>
        <taxon>Alphaproteobacteria</taxon>
        <taxon>Hyphomicrobiales</taxon>
        <taxon>Rhizobiaceae</taxon>
        <taxon>Shinella</taxon>
    </lineage>
</organism>
<dbReference type="InterPro" id="IPR010827">
    <property type="entry name" value="BamA/TamA_POTRA"/>
</dbReference>
<dbReference type="Gene3D" id="2.40.160.50">
    <property type="entry name" value="membrane protein fhac: a member of the omp85/tpsb transporter family"/>
    <property type="match status" value="1"/>
</dbReference>
<dbReference type="Proteomes" id="UP000535406">
    <property type="component" value="Unassembled WGS sequence"/>
</dbReference>
<feature type="signal peptide" evidence="4">
    <location>
        <begin position="1"/>
        <end position="39"/>
    </location>
</feature>
<dbReference type="Gene3D" id="3.10.20.310">
    <property type="entry name" value="membrane protein fhac"/>
    <property type="match status" value="1"/>
</dbReference>
<comment type="caution">
    <text evidence="6">The sequence shown here is derived from an EMBL/GenBank/DDBJ whole genome shotgun (WGS) entry which is preliminary data.</text>
</comment>
<dbReference type="PROSITE" id="PS51779">
    <property type="entry name" value="POTRA"/>
    <property type="match status" value="1"/>
</dbReference>
<evidence type="ECO:0000256" key="3">
    <source>
        <dbReference type="ARBA" id="ARBA00023136"/>
    </source>
</evidence>
<feature type="domain" description="POTRA" evidence="5">
    <location>
        <begin position="240"/>
        <end position="314"/>
    </location>
</feature>
<protein>
    <submittedName>
        <fullName evidence="6">Translocation and assembly module TamA</fullName>
    </submittedName>
</protein>
<dbReference type="GO" id="GO:0019867">
    <property type="term" value="C:outer membrane"/>
    <property type="evidence" value="ECO:0007669"/>
    <property type="project" value="InterPro"/>
</dbReference>
<feature type="chain" id="PRO_5030663879" evidence="4">
    <location>
        <begin position="40"/>
        <end position="640"/>
    </location>
</feature>
<keyword evidence="7" id="KW-1185">Reference proteome</keyword>
<evidence type="ECO:0000256" key="1">
    <source>
        <dbReference type="ARBA" id="ARBA00004370"/>
    </source>
</evidence>
<comment type="subcellular location">
    <subcellularLocation>
        <location evidence="1">Membrane</location>
    </subcellularLocation>
</comment>
<proteinExistence type="predicted"/>
<keyword evidence="2" id="KW-1134">Transmembrane beta strand</keyword>
<evidence type="ECO:0000313" key="6">
    <source>
        <dbReference type="EMBL" id="MBB5044466.1"/>
    </source>
</evidence>
<keyword evidence="3" id="KW-0472">Membrane</keyword>
<evidence type="ECO:0000313" key="7">
    <source>
        <dbReference type="Proteomes" id="UP000535406"/>
    </source>
</evidence>
<dbReference type="InterPro" id="IPR034746">
    <property type="entry name" value="POTRA"/>
</dbReference>
<accession>A0A7W8DX22</accession>